<dbReference type="RefSeq" id="WP_165611824.1">
    <property type="nucleotide sequence ID" value="NZ_FOIZ01000001.1"/>
</dbReference>
<reference evidence="1 2" key="1">
    <citation type="submission" date="2016-10" db="EMBL/GenBank/DDBJ databases">
        <authorList>
            <person name="de Groot N.N."/>
        </authorList>
    </citation>
    <scope>NUCLEOTIDE SEQUENCE [LARGE SCALE GENOMIC DNA]</scope>
    <source>
        <strain evidence="1 2">DSM 17925</strain>
    </source>
</reference>
<dbReference type="AlphaFoldDB" id="A0A1I0QVW2"/>
<organism evidence="1 2">
    <name type="scientific">Cognatiyoonia koreensis</name>
    <dbReference type="NCBI Taxonomy" id="364200"/>
    <lineage>
        <taxon>Bacteria</taxon>
        <taxon>Pseudomonadati</taxon>
        <taxon>Pseudomonadota</taxon>
        <taxon>Alphaproteobacteria</taxon>
        <taxon>Rhodobacterales</taxon>
        <taxon>Paracoccaceae</taxon>
        <taxon>Cognatiyoonia</taxon>
    </lineage>
</organism>
<evidence type="ECO:0000313" key="2">
    <source>
        <dbReference type="Proteomes" id="UP000199167"/>
    </source>
</evidence>
<protein>
    <submittedName>
        <fullName evidence="1">Uncharacterized protein</fullName>
    </submittedName>
</protein>
<gene>
    <name evidence="1" type="ORF">SAMN04488515_2249</name>
</gene>
<accession>A0A1I0QVW2</accession>
<sequence length="55" mass="5737">MLALSFLPLLVLLFLITTTGAVGVVFLISFNVGSAGAILYGATSTSSIDYQQVNQ</sequence>
<dbReference type="EMBL" id="FOIZ01000001">
    <property type="protein sequence ID" value="SEW31723.1"/>
    <property type="molecule type" value="Genomic_DNA"/>
</dbReference>
<name>A0A1I0QVW2_9RHOB</name>
<evidence type="ECO:0000313" key="1">
    <source>
        <dbReference type="EMBL" id="SEW31723.1"/>
    </source>
</evidence>
<keyword evidence="2" id="KW-1185">Reference proteome</keyword>
<proteinExistence type="predicted"/>
<dbReference type="Proteomes" id="UP000199167">
    <property type="component" value="Unassembled WGS sequence"/>
</dbReference>
<dbReference type="STRING" id="364200.SAMN04488515_2249"/>